<protein>
    <submittedName>
        <fullName evidence="2">Lipase</fullName>
    </submittedName>
</protein>
<dbReference type="PANTHER" id="PTHR47090">
    <property type="entry name" value="PROTEIN EDS1-RELATED"/>
    <property type="match status" value="1"/>
</dbReference>
<dbReference type="AlphaFoldDB" id="A0A2P2JMC7"/>
<reference evidence="2" key="1">
    <citation type="submission" date="2018-02" db="EMBL/GenBank/DDBJ databases">
        <title>Rhizophora mucronata_Transcriptome.</title>
        <authorList>
            <person name="Meera S.P."/>
            <person name="Sreeshan A."/>
            <person name="Augustine A."/>
        </authorList>
    </citation>
    <scope>NUCLEOTIDE SEQUENCE</scope>
    <source>
        <tissue evidence="2">Leaf</tissue>
    </source>
</reference>
<feature type="transmembrane region" description="Helical" evidence="1">
    <location>
        <begin position="116"/>
        <end position="138"/>
    </location>
</feature>
<dbReference type="PANTHER" id="PTHR47090:SF2">
    <property type="entry name" value="PROTEIN EDS1-RELATED"/>
    <property type="match status" value="1"/>
</dbReference>
<dbReference type="EMBL" id="GGEC01014130">
    <property type="protein sequence ID" value="MBW94613.1"/>
    <property type="molecule type" value="Transcribed_RNA"/>
</dbReference>
<keyword evidence="1" id="KW-1133">Transmembrane helix</keyword>
<evidence type="ECO:0000313" key="2">
    <source>
        <dbReference type="EMBL" id="MBW94613.1"/>
    </source>
</evidence>
<keyword evidence="1" id="KW-0472">Membrane</keyword>
<proteinExistence type="predicted"/>
<dbReference type="InterPro" id="IPR044214">
    <property type="entry name" value="EDS1-like"/>
</dbReference>
<sequence>MANVRLGENVGVGEEVIKKACSMAMKAHKSPDKLYLSDKIRCSSPEGPLEKHVFSFSGSWLVSDWFKKGPFGAVDVDLQVFPSFRYLGLKEIATVNEAFLQRFKQVWDYPQFRNEVCAFTIPVAFNFISFLWVLLFAFHA</sequence>
<organism evidence="2">
    <name type="scientific">Rhizophora mucronata</name>
    <name type="common">Asiatic mangrove</name>
    <dbReference type="NCBI Taxonomy" id="61149"/>
    <lineage>
        <taxon>Eukaryota</taxon>
        <taxon>Viridiplantae</taxon>
        <taxon>Streptophyta</taxon>
        <taxon>Embryophyta</taxon>
        <taxon>Tracheophyta</taxon>
        <taxon>Spermatophyta</taxon>
        <taxon>Magnoliopsida</taxon>
        <taxon>eudicotyledons</taxon>
        <taxon>Gunneridae</taxon>
        <taxon>Pentapetalae</taxon>
        <taxon>rosids</taxon>
        <taxon>fabids</taxon>
        <taxon>Malpighiales</taxon>
        <taxon>Rhizophoraceae</taxon>
        <taxon>Rhizophora</taxon>
    </lineage>
</organism>
<name>A0A2P2JMC7_RHIMU</name>
<dbReference type="GO" id="GO:0006952">
    <property type="term" value="P:defense response"/>
    <property type="evidence" value="ECO:0007669"/>
    <property type="project" value="InterPro"/>
</dbReference>
<accession>A0A2P2JMC7</accession>
<evidence type="ECO:0000256" key="1">
    <source>
        <dbReference type="SAM" id="Phobius"/>
    </source>
</evidence>
<keyword evidence="1" id="KW-0812">Transmembrane</keyword>